<keyword evidence="7" id="KW-1185">Reference proteome</keyword>
<protein>
    <submittedName>
        <fullName evidence="6">MerR family transcriptional regulator</fullName>
    </submittedName>
</protein>
<dbReference type="PROSITE" id="PS50937">
    <property type="entry name" value="HTH_MERR_2"/>
    <property type="match status" value="1"/>
</dbReference>
<gene>
    <name evidence="6" type="ORF">K5V21_17885</name>
</gene>
<dbReference type="Pfam" id="PF13411">
    <property type="entry name" value="MerR_1"/>
    <property type="match status" value="1"/>
</dbReference>
<dbReference type="CDD" id="cd01107">
    <property type="entry name" value="HTH_BmrR"/>
    <property type="match status" value="1"/>
</dbReference>
<dbReference type="InterPro" id="IPR011256">
    <property type="entry name" value="Reg_factor_effector_dom_sf"/>
</dbReference>
<evidence type="ECO:0000256" key="2">
    <source>
        <dbReference type="ARBA" id="ARBA00023015"/>
    </source>
</evidence>
<dbReference type="SMART" id="SM00422">
    <property type="entry name" value="HTH_MERR"/>
    <property type="match status" value="1"/>
</dbReference>
<comment type="caution">
    <text evidence="6">The sequence shown here is derived from an EMBL/GenBank/DDBJ whole genome shotgun (WGS) entry which is preliminary data.</text>
</comment>
<dbReference type="InterPro" id="IPR047057">
    <property type="entry name" value="MerR_fam"/>
</dbReference>
<dbReference type="PANTHER" id="PTHR30204:SF69">
    <property type="entry name" value="MERR-FAMILY TRANSCRIPTIONAL REGULATOR"/>
    <property type="match status" value="1"/>
</dbReference>
<evidence type="ECO:0000256" key="1">
    <source>
        <dbReference type="ARBA" id="ARBA00022491"/>
    </source>
</evidence>
<dbReference type="Proteomes" id="UP001299068">
    <property type="component" value="Unassembled WGS sequence"/>
</dbReference>
<sequence>MKNLFTIGEISKLFDINSKTLRYYDEIDLFKPRFINKENGYRYYSTEQFEQLNTIKYLKALGTPLNKIKQHLDNRSIDNIMDLFETQKKITEEKIKEMEFIKDKIQKRIETINYARRYDNLDIIQEIEFDSRIVAILRQKIKTFDDLELSIRKLEITANEKASIFNGKVGVSISLEKLRERIFQGYDSIFVIVEGENYNKRFLKVLPKGTYVCVRFNGTHEESPLYYEKLLKYIENKGYKMLEDSVEITLIDFGLTNKESEIVTEIQILVDKY</sequence>
<keyword evidence="1" id="KW-0678">Repressor</keyword>
<reference evidence="6 7" key="1">
    <citation type="journal article" date="2021" name="Cell Host Microbe">
        <title>in vivo commensal control of Clostridioides difficile virulence.</title>
        <authorList>
            <person name="Girinathan B.P."/>
            <person name="Dibenedetto N."/>
            <person name="Worley J.N."/>
            <person name="Peltier J."/>
            <person name="Arrieta-Ortiz M.L."/>
            <person name="Rupa Christinal Immanuel S."/>
            <person name="Lavin R."/>
            <person name="Delaney M.L."/>
            <person name="Cummins C."/>
            <person name="Hoffmann M."/>
            <person name="Luo Y."/>
            <person name="Gonzalez-Escalona N."/>
            <person name="Allard M."/>
            <person name="Onderdonk A.B."/>
            <person name="Gerber G.K."/>
            <person name="Sonenshein A.L."/>
            <person name="Baliga N."/>
            <person name="Dupuy B."/>
            <person name="Bry L."/>
        </authorList>
    </citation>
    <scope>NUCLEOTIDE SEQUENCE [LARGE SCALE GENOMIC DNA]</scope>
    <source>
        <strain evidence="6 7">DSM 599</strain>
    </source>
</reference>
<evidence type="ECO:0000259" key="5">
    <source>
        <dbReference type="PROSITE" id="PS50937"/>
    </source>
</evidence>
<evidence type="ECO:0000256" key="3">
    <source>
        <dbReference type="ARBA" id="ARBA00023125"/>
    </source>
</evidence>
<keyword evidence="4" id="KW-0804">Transcription</keyword>
<dbReference type="InterPro" id="IPR010499">
    <property type="entry name" value="AraC_E-bd"/>
</dbReference>
<accession>A0ABS7L2J6</accession>
<dbReference type="Gene3D" id="3.20.80.10">
    <property type="entry name" value="Regulatory factor, effector binding domain"/>
    <property type="match status" value="1"/>
</dbReference>
<dbReference type="EMBL" id="JAIKTU010000021">
    <property type="protein sequence ID" value="MBY0757303.1"/>
    <property type="molecule type" value="Genomic_DNA"/>
</dbReference>
<dbReference type="Gene3D" id="1.10.1660.10">
    <property type="match status" value="1"/>
</dbReference>
<dbReference type="RefSeq" id="WP_204596359.1">
    <property type="nucleotide sequence ID" value="NZ_JAFBDA010000028.1"/>
</dbReference>
<evidence type="ECO:0000313" key="7">
    <source>
        <dbReference type="Proteomes" id="UP001299068"/>
    </source>
</evidence>
<dbReference type="Pfam" id="PF06445">
    <property type="entry name" value="GyrI-like"/>
    <property type="match status" value="1"/>
</dbReference>
<proteinExistence type="predicted"/>
<organism evidence="6 7">
    <name type="scientific">Clostridium sardiniense</name>
    <name type="common">Clostridium absonum</name>
    <dbReference type="NCBI Taxonomy" id="29369"/>
    <lineage>
        <taxon>Bacteria</taxon>
        <taxon>Bacillati</taxon>
        <taxon>Bacillota</taxon>
        <taxon>Clostridia</taxon>
        <taxon>Eubacteriales</taxon>
        <taxon>Clostridiaceae</taxon>
        <taxon>Clostridium</taxon>
    </lineage>
</organism>
<dbReference type="InterPro" id="IPR029442">
    <property type="entry name" value="GyrI-like"/>
</dbReference>
<dbReference type="SUPFAM" id="SSF46955">
    <property type="entry name" value="Putative DNA-binding domain"/>
    <property type="match status" value="1"/>
</dbReference>
<dbReference type="InterPro" id="IPR009061">
    <property type="entry name" value="DNA-bd_dom_put_sf"/>
</dbReference>
<name>A0ABS7L2J6_CLOSR</name>
<keyword evidence="2" id="KW-0805">Transcription regulation</keyword>
<feature type="domain" description="HTH merR-type" evidence="5">
    <location>
        <begin position="4"/>
        <end position="74"/>
    </location>
</feature>
<keyword evidence="3" id="KW-0238">DNA-binding</keyword>
<dbReference type="SUPFAM" id="SSF55136">
    <property type="entry name" value="Probable bacterial effector-binding domain"/>
    <property type="match status" value="1"/>
</dbReference>
<evidence type="ECO:0000256" key="4">
    <source>
        <dbReference type="ARBA" id="ARBA00023163"/>
    </source>
</evidence>
<dbReference type="SMART" id="SM00871">
    <property type="entry name" value="AraC_E_bind"/>
    <property type="match status" value="1"/>
</dbReference>
<evidence type="ECO:0000313" key="6">
    <source>
        <dbReference type="EMBL" id="MBY0757303.1"/>
    </source>
</evidence>
<dbReference type="PANTHER" id="PTHR30204">
    <property type="entry name" value="REDOX-CYCLING DRUG-SENSING TRANSCRIPTIONAL ACTIVATOR SOXR"/>
    <property type="match status" value="1"/>
</dbReference>
<dbReference type="InterPro" id="IPR000551">
    <property type="entry name" value="MerR-type_HTH_dom"/>
</dbReference>